<dbReference type="GO" id="GO:0042054">
    <property type="term" value="F:histone methyltransferase activity"/>
    <property type="evidence" value="ECO:0007669"/>
    <property type="project" value="InterPro"/>
</dbReference>
<dbReference type="PROSITE" id="PS50280">
    <property type="entry name" value="SET"/>
    <property type="match status" value="1"/>
</dbReference>
<dbReference type="Gene3D" id="2.170.270.10">
    <property type="entry name" value="SET domain"/>
    <property type="match status" value="1"/>
</dbReference>
<dbReference type="PROSITE" id="PS51580">
    <property type="entry name" value="SAM_MT43_3"/>
    <property type="match status" value="1"/>
</dbReference>
<dbReference type="SUPFAM" id="SSF82199">
    <property type="entry name" value="SET domain"/>
    <property type="match status" value="1"/>
</dbReference>
<dbReference type="InterPro" id="IPR018848">
    <property type="entry name" value="WIYLD_domain"/>
</dbReference>
<evidence type="ECO:0000256" key="3">
    <source>
        <dbReference type="SAM" id="MobiDB-lite"/>
    </source>
</evidence>
<dbReference type="GO" id="GO:0008270">
    <property type="term" value="F:zinc ion binding"/>
    <property type="evidence" value="ECO:0007669"/>
    <property type="project" value="InterPro"/>
</dbReference>
<dbReference type="InterPro" id="IPR025776">
    <property type="entry name" value="SUVR4/1/2"/>
</dbReference>
<feature type="region of interest" description="Disordered" evidence="3">
    <location>
        <begin position="278"/>
        <end position="308"/>
    </location>
</feature>
<evidence type="ECO:0000259" key="5">
    <source>
        <dbReference type="PROSITE" id="PS50867"/>
    </source>
</evidence>
<dbReference type="SMART" id="SM00468">
    <property type="entry name" value="PreSET"/>
    <property type="match status" value="1"/>
</dbReference>
<evidence type="ECO:0000313" key="7">
    <source>
        <dbReference type="Proteomes" id="UP001457282"/>
    </source>
</evidence>
<dbReference type="EMBL" id="JBEDUW010000002">
    <property type="protein sequence ID" value="KAK9944999.1"/>
    <property type="molecule type" value="Genomic_DNA"/>
</dbReference>
<dbReference type="Pfam" id="PF00856">
    <property type="entry name" value="SET"/>
    <property type="match status" value="1"/>
</dbReference>
<dbReference type="PANTHER" id="PTHR46450">
    <property type="entry name" value="INACTIVE HISTONE-LYSINE N-METHYLTRANSFERASE SUVR1-RELATED"/>
    <property type="match status" value="1"/>
</dbReference>
<feature type="domain" description="SET" evidence="4">
    <location>
        <begin position="675"/>
        <end position="809"/>
    </location>
</feature>
<proteinExistence type="predicted"/>
<dbReference type="Gene3D" id="1.10.8.850">
    <property type="entry name" value="Histone-lysine N methyltransferase , C-terminal domain-like"/>
    <property type="match status" value="1"/>
</dbReference>
<feature type="domain" description="Pre-SET" evidence="5">
    <location>
        <begin position="576"/>
        <end position="672"/>
    </location>
</feature>
<feature type="region of interest" description="Disordered" evidence="3">
    <location>
        <begin position="168"/>
        <end position="203"/>
    </location>
</feature>
<name>A0AAW1Y9W9_RUBAR</name>
<reference evidence="6 7" key="1">
    <citation type="journal article" date="2023" name="G3 (Bethesda)">
        <title>A chromosome-length genome assembly and annotation of blackberry (Rubus argutus, cv. 'Hillquist').</title>
        <authorList>
            <person name="Bruna T."/>
            <person name="Aryal R."/>
            <person name="Dudchenko O."/>
            <person name="Sargent D.J."/>
            <person name="Mead D."/>
            <person name="Buti M."/>
            <person name="Cavallini A."/>
            <person name="Hytonen T."/>
            <person name="Andres J."/>
            <person name="Pham M."/>
            <person name="Weisz D."/>
            <person name="Mascagni F."/>
            <person name="Usai G."/>
            <person name="Natali L."/>
            <person name="Bassil N."/>
            <person name="Fernandez G.E."/>
            <person name="Lomsadze A."/>
            <person name="Armour M."/>
            <person name="Olukolu B."/>
            <person name="Poorten T."/>
            <person name="Britton C."/>
            <person name="Davik J."/>
            <person name="Ashrafi H."/>
            <person name="Aiden E.L."/>
            <person name="Borodovsky M."/>
            <person name="Worthington M."/>
        </authorList>
    </citation>
    <scope>NUCLEOTIDE SEQUENCE [LARGE SCALE GENOMIC DNA]</scope>
    <source>
        <strain evidence="6">PI 553951</strain>
    </source>
</reference>
<evidence type="ECO:0000259" key="4">
    <source>
        <dbReference type="PROSITE" id="PS50280"/>
    </source>
</evidence>
<dbReference type="InterPro" id="IPR007728">
    <property type="entry name" value="Pre-SET_dom"/>
</dbReference>
<evidence type="ECO:0000256" key="1">
    <source>
        <dbReference type="ARBA" id="ARBA00004286"/>
    </source>
</evidence>
<feature type="compositionally biased region" description="Polar residues" evidence="3">
    <location>
        <begin position="171"/>
        <end position="184"/>
    </location>
</feature>
<dbReference type="Pfam" id="PF10440">
    <property type="entry name" value="WIYLD"/>
    <property type="match status" value="1"/>
</dbReference>
<comment type="caution">
    <text evidence="6">The sequence shown here is derived from an EMBL/GenBank/DDBJ whole genome shotgun (WGS) entry which is preliminary data.</text>
</comment>
<dbReference type="InterPro" id="IPR043017">
    <property type="entry name" value="WIYLD_dom_sf"/>
</dbReference>
<keyword evidence="2" id="KW-0158">Chromosome</keyword>
<accession>A0AAW1Y9W9</accession>
<dbReference type="SMART" id="SM00317">
    <property type="entry name" value="SET"/>
    <property type="match status" value="1"/>
</dbReference>
<dbReference type="InterPro" id="IPR046341">
    <property type="entry name" value="SET_dom_sf"/>
</dbReference>
<dbReference type="InterPro" id="IPR001214">
    <property type="entry name" value="SET_dom"/>
</dbReference>
<keyword evidence="7" id="KW-1185">Reference proteome</keyword>
<dbReference type="GO" id="GO:0005634">
    <property type="term" value="C:nucleus"/>
    <property type="evidence" value="ECO:0007669"/>
    <property type="project" value="InterPro"/>
</dbReference>
<dbReference type="Proteomes" id="UP001457282">
    <property type="component" value="Unassembled WGS sequence"/>
</dbReference>
<dbReference type="AlphaFoldDB" id="A0AAW1Y9W9"/>
<evidence type="ECO:0000256" key="2">
    <source>
        <dbReference type="ARBA" id="ARBA00022454"/>
    </source>
</evidence>
<gene>
    <name evidence="6" type="ORF">M0R45_010532</name>
</gene>
<sequence>MSRNPQVRKAFAAMSAIGISEEQVKPVLKNLLRLYDKDWSLIEAEEYRALADAIFEAEDAKAAAEKKKCNNYDQEDMEAESQPHHERERPLTRLRSRSQDEGSSQKKKSPNDELVDNIEEEFSVPHPPLKRLRLQNHEHQVSTSSNTCNPASGGTLLIRPKVEADELLDTRSPQQPQDTLQSPESRGELQPPISPPSGIINKGKQPLISKSMALEGKSSSERSSHGVRFKETVVGPGIILLPKQNVDSLALIKPKDEPFTDDMAQDEVPIAVILPDQSDKEGATGNQHDEPVASQERESRNDISGLSDERSMNCELTTIPEGSPSNLGESSCVEVASSPSGEVKLSLSYSSAVGRPGFHMPSLDAILKLTEEKCLHAYKILDPNFSLKNLLGHMCDSFLELTTNSDESQNGSIKVTPNLDSLQKSPAWDAVGGNKETLCMQSCASNRPVIIECPSAVTAPEVPRIPFPLNGDGDSAQVSSTIVSNGFSEDNVEDSLGLVVVQKCDLTPADLRTIHDINDIARGEERVGISWINEQSRDRPPSFFYTSKNLVFKDADIKIRLSSIEDKNCCATCFGDCVSASIPCACAYQNGGKFAYTPEGLVKDDLLEECISMTRNPQQHPLFYCKNCPLERIKNDDCLEACKGHLRRKFIKECWIKCGCHGQCGNRVVQRGLTCNLQVFFTSEGKGWGLRTLDDLPKGAFVCEFVGEILTNKERHQRNIQSNRSGKRPYLVLLDADWGTEADLRDEEALCLDATNYGNVARFINHRCLDSNLVLIPVEVETPGRRFYHVAFFTTRKVDALEELTWDYGIDFDDHDDPLKVFNCRCGSKFCRNMKRSNRSRSASIAR</sequence>
<feature type="region of interest" description="Disordered" evidence="3">
    <location>
        <begin position="72"/>
        <end position="114"/>
    </location>
</feature>
<dbReference type="PANTHER" id="PTHR46450:SF1">
    <property type="entry name" value="INACTIVE HISTONE-LYSINE N-METHYLTRANSFERASE SUVR1-RELATED"/>
    <property type="match status" value="1"/>
</dbReference>
<feature type="compositionally biased region" description="Polar residues" evidence="3">
    <location>
        <begin position="141"/>
        <end position="152"/>
    </location>
</feature>
<comment type="subcellular location">
    <subcellularLocation>
        <location evidence="1">Chromosome</location>
    </subcellularLocation>
</comment>
<dbReference type="PROSITE" id="PS50867">
    <property type="entry name" value="PRE_SET"/>
    <property type="match status" value="1"/>
</dbReference>
<feature type="region of interest" description="Disordered" evidence="3">
    <location>
        <begin position="136"/>
        <end position="155"/>
    </location>
</feature>
<protein>
    <submittedName>
        <fullName evidence="6">Uncharacterized protein</fullName>
    </submittedName>
</protein>
<organism evidence="6 7">
    <name type="scientific">Rubus argutus</name>
    <name type="common">Southern blackberry</name>
    <dbReference type="NCBI Taxonomy" id="59490"/>
    <lineage>
        <taxon>Eukaryota</taxon>
        <taxon>Viridiplantae</taxon>
        <taxon>Streptophyta</taxon>
        <taxon>Embryophyta</taxon>
        <taxon>Tracheophyta</taxon>
        <taxon>Spermatophyta</taxon>
        <taxon>Magnoliopsida</taxon>
        <taxon>eudicotyledons</taxon>
        <taxon>Gunneridae</taxon>
        <taxon>Pentapetalae</taxon>
        <taxon>rosids</taxon>
        <taxon>fabids</taxon>
        <taxon>Rosales</taxon>
        <taxon>Rosaceae</taxon>
        <taxon>Rosoideae</taxon>
        <taxon>Rosoideae incertae sedis</taxon>
        <taxon>Rubus</taxon>
    </lineage>
</organism>
<dbReference type="GO" id="GO:0005694">
    <property type="term" value="C:chromosome"/>
    <property type="evidence" value="ECO:0007669"/>
    <property type="project" value="UniProtKB-SubCell"/>
</dbReference>
<feature type="compositionally biased region" description="Basic and acidic residues" evidence="3">
    <location>
        <begin position="81"/>
        <end position="104"/>
    </location>
</feature>
<evidence type="ECO:0000313" key="6">
    <source>
        <dbReference type="EMBL" id="KAK9944999.1"/>
    </source>
</evidence>
<dbReference type="CDD" id="cd10538">
    <property type="entry name" value="SET_SETDB-like"/>
    <property type="match status" value="1"/>
</dbReference>